<sequence length="84" mass="9559">MSVNEEKIACPKCSWEPDGHAYWTCSCGISWNTFETYGKCPGCGKIWRDTQCPECAKWSPHVDWYVDLPAIELEKVEKATIAQT</sequence>
<reference evidence="1" key="1">
    <citation type="submission" date="2023-07" db="EMBL/GenBank/DDBJ databases">
        <title>The genome sequence of Rhodocytophaga aerolata KACC 12507.</title>
        <authorList>
            <person name="Zhang X."/>
        </authorList>
    </citation>
    <scope>NUCLEOTIDE SEQUENCE</scope>
    <source>
        <strain evidence="1">KACC 12507</strain>
    </source>
</reference>
<gene>
    <name evidence="1" type="ORF">Q0590_17840</name>
</gene>
<evidence type="ECO:0000313" key="1">
    <source>
        <dbReference type="EMBL" id="MDO1448141.1"/>
    </source>
</evidence>
<dbReference type="EMBL" id="JAUKPO010000010">
    <property type="protein sequence ID" value="MDO1448141.1"/>
    <property type="molecule type" value="Genomic_DNA"/>
</dbReference>
<organism evidence="1 2">
    <name type="scientific">Rhodocytophaga aerolata</name>
    <dbReference type="NCBI Taxonomy" id="455078"/>
    <lineage>
        <taxon>Bacteria</taxon>
        <taxon>Pseudomonadati</taxon>
        <taxon>Bacteroidota</taxon>
        <taxon>Cytophagia</taxon>
        <taxon>Cytophagales</taxon>
        <taxon>Rhodocytophagaceae</taxon>
        <taxon>Rhodocytophaga</taxon>
    </lineage>
</organism>
<protein>
    <submittedName>
        <fullName evidence="1">Uncharacterized protein</fullName>
    </submittedName>
</protein>
<keyword evidence="2" id="KW-1185">Reference proteome</keyword>
<comment type="caution">
    <text evidence="1">The sequence shown here is derived from an EMBL/GenBank/DDBJ whole genome shotgun (WGS) entry which is preliminary data.</text>
</comment>
<name>A0ABT8R7R1_9BACT</name>
<dbReference type="RefSeq" id="WP_302038943.1">
    <property type="nucleotide sequence ID" value="NZ_JAUKPO010000010.1"/>
</dbReference>
<evidence type="ECO:0000313" key="2">
    <source>
        <dbReference type="Proteomes" id="UP001168528"/>
    </source>
</evidence>
<proteinExistence type="predicted"/>
<accession>A0ABT8R7R1</accession>
<dbReference type="Proteomes" id="UP001168528">
    <property type="component" value="Unassembled WGS sequence"/>
</dbReference>